<dbReference type="AlphaFoldDB" id="A0A450U1M3"/>
<dbReference type="EMBL" id="CAADFE010000103">
    <property type="protein sequence ID" value="VFJ76365.1"/>
    <property type="molecule type" value="Genomic_DNA"/>
</dbReference>
<dbReference type="InterPro" id="IPR053188">
    <property type="entry name" value="FkbM_Methyltransferase"/>
</dbReference>
<reference evidence="2" key="1">
    <citation type="submission" date="2019-02" db="EMBL/GenBank/DDBJ databases">
        <authorList>
            <person name="Gruber-Vodicka R. H."/>
            <person name="Seah K. B. B."/>
        </authorList>
    </citation>
    <scope>NUCLEOTIDE SEQUENCE</scope>
    <source>
        <strain evidence="2">BECK_BZ131</strain>
    </source>
</reference>
<accession>A0A450U1M3</accession>
<dbReference type="InterPro" id="IPR006342">
    <property type="entry name" value="FkbM_mtfrase"/>
</dbReference>
<dbReference type="PANTHER" id="PTHR36973">
    <property type="entry name" value="SLL1456 PROTEIN-RELATED"/>
    <property type="match status" value="1"/>
</dbReference>
<name>A0A450U1M3_9GAMM</name>
<organism evidence="2">
    <name type="scientific">Candidatus Kentrum sp. FW</name>
    <dbReference type="NCBI Taxonomy" id="2126338"/>
    <lineage>
        <taxon>Bacteria</taxon>
        <taxon>Pseudomonadati</taxon>
        <taxon>Pseudomonadota</taxon>
        <taxon>Gammaproteobacteria</taxon>
        <taxon>Candidatus Kentrum</taxon>
    </lineage>
</organism>
<dbReference type="GO" id="GO:0032259">
    <property type="term" value="P:methylation"/>
    <property type="evidence" value="ECO:0007669"/>
    <property type="project" value="UniProtKB-KW"/>
</dbReference>
<keyword evidence="2" id="KW-0489">Methyltransferase</keyword>
<feature type="domain" description="Methyltransferase FkbM" evidence="1">
    <location>
        <begin position="71"/>
        <end position="226"/>
    </location>
</feature>
<dbReference type="PANTHER" id="PTHR36973:SF4">
    <property type="entry name" value="NODULATION PROTEIN"/>
    <property type="match status" value="1"/>
</dbReference>
<dbReference type="GO" id="GO:0008171">
    <property type="term" value="F:O-methyltransferase activity"/>
    <property type="evidence" value="ECO:0007669"/>
    <property type="project" value="TreeGrafter"/>
</dbReference>
<keyword evidence="2" id="KW-0808">Transferase</keyword>
<dbReference type="SUPFAM" id="SSF53335">
    <property type="entry name" value="S-adenosyl-L-methionine-dependent methyltransferases"/>
    <property type="match status" value="1"/>
</dbReference>
<proteinExistence type="predicted"/>
<gene>
    <name evidence="2" type="ORF">BECKFW1821C_GA0114237_11032</name>
</gene>
<dbReference type="Pfam" id="PF05050">
    <property type="entry name" value="Methyltransf_21"/>
    <property type="match status" value="1"/>
</dbReference>
<dbReference type="NCBIfam" id="TIGR01444">
    <property type="entry name" value="fkbM_fam"/>
    <property type="match status" value="1"/>
</dbReference>
<evidence type="ECO:0000259" key="1">
    <source>
        <dbReference type="Pfam" id="PF05050"/>
    </source>
</evidence>
<protein>
    <submittedName>
        <fullName evidence="2">Methyltransferase, FkbM family</fullName>
    </submittedName>
</protein>
<evidence type="ECO:0000313" key="2">
    <source>
        <dbReference type="EMBL" id="VFJ76365.1"/>
    </source>
</evidence>
<dbReference type="InterPro" id="IPR029063">
    <property type="entry name" value="SAM-dependent_MTases_sf"/>
</dbReference>
<sequence>MNGILSTLLGIHADMYARIFSLPLLREWNRMVFCLSLRAHGYNNVQSHGISGEKYLVEKILKRLDPKVCVDVGANVGSYTSLLLSTCENTRVYAFEPLAGPFHELERLRTHFGERLVAVNKGVGSKVETLTIHFDAENTGLASFSEAIRNIPYVENERACDVKVTTLDDFFLNVERVDRIDFIKIDTEGFEFEVIQGGSRIISRFEPKLIQIEYNWHHLFTEKTLYSFSKVMQGYDVFQLLPDGWVERDPKHPASNLYEFSNFIFVRKDVRDLLDEPHRGYSRWVCLR</sequence>
<dbReference type="Gene3D" id="3.40.50.150">
    <property type="entry name" value="Vaccinia Virus protein VP39"/>
    <property type="match status" value="1"/>
</dbReference>